<accession>A0ABR8MM97</accession>
<comment type="caution">
    <text evidence="2">The sequence shown here is derived from an EMBL/GenBank/DDBJ whole genome shotgun (WGS) entry which is preliminary data.</text>
</comment>
<name>A0ABR8MM97_9ACTN</name>
<dbReference type="EMBL" id="JACXYY010000006">
    <property type="protein sequence ID" value="MBD3916161.1"/>
    <property type="molecule type" value="Genomic_DNA"/>
</dbReference>
<evidence type="ECO:0000313" key="3">
    <source>
        <dbReference type="Proteomes" id="UP000649289"/>
    </source>
</evidence>
<feature type="chain" id="PRO_5045164919" description="WD40 repeat domain-containing protein" evidence="1">
    <location>
        <begin position="26"/>
        <end position="358"/>
    </location>
</feature>
<dbReference type="RefSeq" id="WP_191200473.1">
    <property type="nucleotide sequence ID" value="NZ_BAAAPA010000006.1"/>
</dbReference>
<keyword evidence="1" id="KW-0732">Signal</keyword>
<evidence type="ECO:0000256" key="1">
    <source>
        <dbReference type="SAM" id="SignalP"/>
    </source>
</evidence>
<proteinExistence type="predicted"/>
<sequence>MTARARLLALTLVAGLALPACIASAAPSREPAARADDAPRTIVAARLPRGPDARIDFMQDGVIHPADGGRVSVRTPVDRDQRQLLGTSRSGWLVAVRKGYLSRVVAVRPGRAPQELRRTRTTSYGDSSIGWLLARDGRQLLATTYDRGGSTTSVQTLAGKTLASRYSGSFFTPFDADAGHVATWSENRFDRLRVVDWVPRTSRTEIAKNATWVSLRDDLVFVRTTGRLFGPTSISAPAAPAWAEPFSPLAVSPDGATAVGLRISRSSFDSPAVLDVRRMSDGRLLDSIAYGERITQDNWSLGTRHEQTAAWQGNRRFVFQLTTPRGAVLVRCDLDRACQRASDVGGDISFAHESFMWW</sequence>
<protein>
    <recommendedName>
        <fullName evidence="4">WD40 repeat domain-containing protein</fullName>
    </recommendedName>
</protein>
<feature type="signal peptide" evidence="1">
    <location>
        <begin position="1"/>
        <end position="25"/>
    </location>
</feature>
<gene>
    <name evidence="2" type="ORF">IEZ25_16185</name>
</gene>
<dbReference type="Proteomes" id="UP000649289">
    <property type="component" value="Unassembled WGS sequence"/>
</dbReference>
<evidence type="ECO:0000313" key="2">
    <source>
        <dbReference type="EMBL" id="MBD3916161.1"/>
    </source>
</evidence>
<organism evidence="2 3">
    <name type="scientific">Nocardioides hwasunensis</name>
    <dbReference type="NCBI Taxonomy" id="397258"/>
    <lineage>
        <taxon>Bacteria</taxon>
        <taxon>Bacillati</taxon>
        <taxon>Actinomycetota</taxon>
        <taxon>Actinomycetes</taxon>
        <taxon>Propionibacteriales</taxon>
        <taxon>Nocardioidaceae</taxon>
        <taxon>Nocardioides</taxon>
    </lineage>
</organism>
<reference evidence="2 3" key="1">
    <citation type="submission" date="2020-09" db="EMBL/GenBank/DDBJ databases">
        <title>novel species in genus Nocardioides.</title>
        <authorList>
            <person name="Zhang G."/>
        </authorList>
    </citation>
    <scope>NUCLEOTIDE SEQUENCE [LARGE SCALE GENOMIC DNA]</scope>
    <source>
        <strain evidence="2 3">19197</strain>
    </source>
</reference>
<keyword evidence="3" id="KW-1185">Reference proteome</keyword>
<evidence type="ECO:0008006" key="4">
    <source>
        <dbReference type="Google" id="ProtNLM"/>
    </source>
</evidence>